<dbReference type="Proteomes" id="UP000447873">
    <property type="component" value="Unassembled WGS sequence"/>
</dbReference>
<dbReference type="GO" id="GO:0016831">
    <property type="term" value="F:carboxy-lyase activity"/>
    <property type="evidence" value="ECO:0007669"/>
    <property type="project" value="UniProtKB-KW"/>
</dbReference>
<dbReference type="Pfam" id="PF04909">
    <property type="entry name" value="Amidohydro_2"/>
    <property type="match status" value="1"/>
</dbReference>
<evidence type="ECO:0000313" key="6">
    <source>
        <dbReference type="EMBL" id="KAE9987602.1"/>
    </source>
</evidence>
<proteinExistence type="inferred from homology"/>
<evidence type="ECO:0000259" key="5">
    <source>
        <dbReference type="Pfam" id="PF04909"/>
    </source>
</evidence>
<feature type="domain" description="Amidohydrolase-related" evidence="5">
    <location>
        <begin position="85"/>
        <end position="396"/>
    </location>
</feature>
<keyword evidence="4" id="KW-0732">Signal</keyword>
<dbReference type="GO" id="GO:0019748">
    <property type="term" value="P:secondary metabolic process"/>
    <property type="evidence" value="ECO:0007669"/>
    <property type="project" value="TreeGrafter"/>
</dbReference>
<evidence type="ECO:0000313" key="7">
    <source>
        <dbReference type="Proteomes" id="UP000447873"/>
    </source>
</evidence>
<dbReference type="AlphaFoldDB" id="A0A8H3VCW0"/>
<keyword evidence="2 3" id="KW-0456">Lyase</keyword>
<comment type="caution">
    <text evidence="6">The sequence shown here is derived from an EMBL/GenBank/DDBJ whole genome shotgun (WGS) entry which is preliminary data.</text>
</comment>
<dbReference type="EMBL" id="WNWS01000016">
    <property type="protein sequence ID" value="KAE9987602.1"/>
    <property type="molecule type" value="Genomic_DNA"/>
</dbReference>
<comment type="similarity">
    <text evidence="3">Belongs to the metallo-dependent hydrolases superfamily.</text>
</comment>
<dbReference type="InterPro" id="IPR032466">
    <property type="entry name" value="Metal_Hydrolase"/>
</dbReference>
<dbReference type="GO" id="GO:0016787">
    <property type="term" value="F:hydrolase activity"/>
    <property type="evidence" value="ECO:0007669"/>
    <property type="project" value="InterPro"/>
</dbReference>
<keyword evidence="1 3" id="KW-0210">Decarboxylase</keyword>
<dbReference type="Gene3D" id="3.20.20.140">
    <property type="entry name" value="Metal-dependent hydrolases"/>
    <property type="match status" value="1"/>
</dbReference>
<dbReference type="InterPro" id="IPR006680">
    <property type="entry name" value="Amidohydro-rel"/>
</dbReference>
<protein>
    <recommendedName>
        <fullName evidence="5">Amidohydrolase-related domain-containing protein</fullName>
    </recommendedName>
</protein>
<evidence type="ECO:0000256" key="4">
    <source>
        <dbReference type="SAM" id="SignalP"/>
    </source>
</evidence>
<reference evidence="6 7" key="1">
    <citation type="submission" date="2018-12" db="EMBL/GenBank/DDBJ databases">
        <title>Venturia inaequalis Genome Resource.</title>
        <authorList>
            <person name="Lichtner F.J."/>
        </authorList>
    </citation>
    <scope>NUCLEOTIDE SEQUENCE [LARGE SCALE GENOMIC DNA]</scope>
    <source>
        <strain evidence="6 7">120213</strain>
    </source>
</reference>
<evidence type="ECO:0000256" key="3">
    <source>
        <dbReference type="RuleBase" id="RU366045"/>
    </source>
</evidence>
<accession>A0A8H3VCW0</accession>
<sequence length="397" mass="43604">MFYFANMHLSHILLVLIVPHVLLTVECQKSDNEHSSTSDRIISSAASDGIPLDRLPFSVAAFQSIDALRHIKINGSMIPSSASKVDVHTHAVPDFYATLVPVTGGSPTPHWDLETHLNFMASNGIAHSILSISTPGSVVFIGNETYSVGLARLLNEWMAEVVRLFPQYISFYAVTPLPYVSAALKEVKYSVDKLGAVGIGLMSNHEGYYLGNPLLRDFFAELEIMELRMKSKNILVHPTLPSKRLEDGGLADANPTVYTSGRVEFYFETARTVMDLTFTQTFQNFTSLKYIIPHCGGAFPSIEDRSLSSNPRLKNNSQEIYNTRLWYDSAGPTFPHQVQGLLAYGVPKTQLVYGSDFPYSQPNNSYGASIAAIGSASFLTDGEKEGLFSGNAGRLFA</sequence>
<name>A0A8H3VCW0_VENIN</name>
<dbReference type="InterPro" id="IPR032465">
    <property type="entry name" value="ACMSD"/>
</dbReference>
<organism evidence="6 7">
    <name type="scientific">Venturia inaequalis</name>
    <name type="common">Apple scab fungus</name>
    <dbReference type="NCBI Taxonomy" id="5025"/>
    <lineage>
        <taxon>Eukaryota</taxon>
        <taxon>Fungi</taxon>
        <taxon>Dikarya</taxon>
        <taxon>Ascomycota</taxon>
        <taxon>Pezizomycotina</taxon>
        <taxon>Dothideomycetes</taxon>
        <taxon>Pleosporomycetidae</taxon>
        <taxon>Venturiales</taxon>
        <taxon>Venturiaceae</taxon>
        <taxon>Venturia</taxon>
    </lineage>
</organism>
<dbReference type="SUPFAM" id="SSF51556">
    <property type="entry name" value="Metallo-dependent hydrolases"/>
    <property type="match status" value="1"/>
</dbReference>
<dbReference type="PANTHER" id="PTHR21240:SF32">
    <property type="entry name" value="AMIDOHYDROLASE-RELATED DOMAIN-CONTAINING PROTEIN"/>
    <property type="match status" value="1"/>
</dbReference>
<feature type="signal peptide" evidence="4">
    <location>
        <begin position="1"/>
        <end position="27"/>
    </location>
</feature>
<dbReference type="PANTHER" id="PTHR21240">
    <property type="entry name" value="2-AMINO-3-CARBOXYLMUCONATE-6-SEMIALDEHYDE DECARBOXYLASE"/>
    <property type="match status" value="1"/>
</dbReference>
<evidence type="ECO:0000256" key="2">
    <source>
        <dbReference type="ARBA" id="ARBA00023239"/>
    </source>
</evidence>
<feature type="chain" id="PRO_5034260081" description="Amidohydrolase-related domain-containing protein" evidence="4">
    <location>
        <begin position="28"/>
        <end position="397"/>
    </location>
</feature>
<gene>
    <name evidence="6" type="ORF">EG328_002243</name>
</gene>
<dbReference type="GO" id="GO:0005829">
    <property type="term" value="C:cytosol"/>
    <property type="evidence" value="ECO:0007669"/>
    <property type="project" value="TreeGrafter"/>
</dbReference>
<evidence type="ECO:0000256" key="1">
    <source>
        <dbReference type="ARBA" id="ARBA00022793"/>
    </source>
</evidence>